<proteinExistence type="predicted"/>
<feature type="compositionally biased region" description="Low complexity" evidence="1">
    <location>
        <begin position="288"/>
        <end position="301"/>
    </location>
</feature>
<dbReference type="GO" id="GO:0000307">
    <property type="term" value="C:cyclin-dependent protein kinase holoenzyme complex"/>
    <property type="evidence" value="ECO:0007669"/>
    <property type="project" value="TreeGrafter"/>
</dbReference>
<dbReference type="GO" id="GO:0019901">
    <property type="term" value="F:protein kinase binding"/>
    <property type="evidence" value="ECO:0007669"/>
    <property type="project" value="InterPro"/>
</dbReference>
<evidence type="ECO:0000259" key="2">
    <source>
        <dbReference type="Pfam" id="PF00134"/>
    </source>
</evidence>
<organism evidence="3 4">
    <name type="scientific">Wallemia ichthyophaga</name>
    <dbReference type="NCBI Taxonomy" id="245174"/>
    <lineage>
        <taxon>Eukaryota</taxon>
        <taxon>Fungi</taxon>
        <taxon>Dikarya</taxon>
        <taxon>Basidiomycota</taxon>
        <taxon>Wallemiomycotina</taxon>
        <taxon>Wallemiomycetes</taxon>
        <taxon>Wallemiales</taxon>
        <taxon>Wallemiaceae</taxon>
        <taxon>Wallemia</taxon>
    </lineage>
</organism>
<dbReference type="EMBL" id="SPOF01000016">
    <property type="protein sequence ID" value="TIB13016.1"/>
    <property type="molecule type" value="Genomic_DNA"/>
</dbReference>
<dbReference type="CDD" id="cd20557">
    <property type="entry name" value="CYCLIN_ScPCL1-like"/>
    <property type="match status" value="1"/>
</dbReference>
<dbReference type="Gene3D" id="1.10.472.10">
    <property type="entry name" value="Cyclin-like"/>
    <property type="match status" value="1"/>
</dbReference>
<dbReference type="Pfam" id="PF00134">
    <property type="entry name" value="Cyclin_N"/>
    <property type="match status" value="1"/>
</dbReference>
<evidence type="ECO:0000256" key="1">
    <source>
        <dbReference type="SAM" id="MobiDB-lite"/>
    </source>
</evidence>
<sequence length="373" mass="42122">MKIDRKCPFSQLSFFKHEKELLEFVYSPVTPSMITYLAKKTTDSLLSAGGKNGYESVLTPPATPTKDAAELPNLSLTDDLLAQSSTLPSLECFIATLVDQSNVQVPTLISTLVYLDRLRLKLPPVAKGMSCTRHRVFLAALIVASKFLNDSSPKNKHWARHARLFSVAEVNLMERQLLSFLNFELNITHQDIVREFGPLIRAPPVNMAGMAGMAPISPISQMPQMPAQMMLPYQQYQPLQPPPMFYHNLHNIPAYPSPSAIRKHHQLRQQRSQPTLRPRGNISLSPLNQQQTYNSQQQQHSYHTHSNHPHHPLQTQNIPSLMALASPPETPLELKHPAVASKITKSSHFYNNRIFNKLIRRKGSAQEIRSISR</sequence>
<dbReference type="AlphaFoldDB" id="A0A4T0HBP4"/>
<evidence type="ECO:0000313" key="4">
    <source>
        <dbReference type="Proteomes" id="UP000306954"/>
    </source>
</evidence>
<protein>
    <recommendedName>
        <fullName evidence="2">Cyclin N-terminal domain-containing protein</fullName>
    </recommendedName>
</protein>
<accession>A0A4T0HBP4</accession>
<dbReference type="InterPro" id="IPR036915">
    <property type="entry name" value="Cyclin-like_sf"/>
</dbReference>
<feature type="region of interest" description="Disordered" evidence="1">
    <location>
        <begin position="257"/>
        <end position="315"/>
    </location>
</feature>
<name>A0A4T0HBP4_WALIC</name>
<dbReference type="SUPFAM" id="SSF47954">
    <property type="entry name" value="Cyclin-like"/>
    <property type="match status" value="1"/>
</dbReference>
<dbReference type="PANTHER" id="PTHR15615:SF10">
    <property type="entry name" value="PHO85 CYCLIN-2-RELATED"/>
    <property type="match status" value="1"/>
</dbReference>
<dbReference type="PANTHER" id="PTHR15615">
    <property type="match status" value="1"/>
</dbReference>
<feature type="domain" description="Cyclin N-terminal" evidence="2">
    <location>
        <begin position="89"/>
        <end position="186"/>
    </location>
</feature>
<reference evidence="3 4" key="1">
    <citation type="submission" date="2019-03" db="EMBL/GenBank/DDBJ databases">
        <title>Sequencing 23 genomes of Wallemia ichthyophaga.</title>
        <authorList>
            <person name="Gostincar C."/>
        </authorList>
    </citation>
    <scope>NUCLEOTIDE SEQUENCE [LARGE SCALE GENOMIC DNA]</scope>
    <source>
        <strain evidence="3 4">EXF-8621</strain>
    </source>
</reference>
<dbReference type="InterPro" id="IPR013922">
    <property type="entry name" value="Cyclin_PHO80-like"/>
</dbReference>
<dbReference type="InterPro" id="IPR006671">
    <property type="entry name" value="Cyclin_N"/>
</dbReference>
<evidence type="ECO:0000313" key="3">
    <source>
        <dbReference type="EMBL" id="TIB13016.1"/>
    </source>
</evidence>
<gene>
    <name evidence="3" type="ORF">E3P90_01797</name>
</gene>
<dbReference type="Proteomes" id="UP000306954">
    <property type="component" value="Unassembled WGS sequence"/>
</dbReference>
<feature type="compositionally biased region" description="Basic residues" evidence="1">
    <location>
        <begin position="302"/>
        <end position="311"/>
    </location>
</feature>
<dbReference type="GO" id="GO:0005634">
    <property type="term" value="C:nucleus"/>
    <property type="evidence" value="ECO:0007669"/>
    <property type="project" value="TreeGrafter"/>
</dbReference>
<comment type="caution">
    <text evidence="3">The sequence shown here is derived from an EMBL/GenBank/DDBJ whole genome shotgun (WGS) entry which is preliminary data.</text>
</comment>
<dbReference type="GO" id="GO:0016538">
    <property type="term" value="F:cyclin-dependent protein serine/threonine kinase regulator activity"/>
    <property type="evidence" value="ECO:0007669"/>
    <property type="project" value="TreeGrafter"/>
</dbReference>